<dbReference type="PANTHER" id="PTHR20963:SF8">
    <property type="entry name" value="MULTIPLE INOSITOL POLYPHOSPHATE PHOSPHATASE 1"/>
    <property type="match status" value="1"/>
</dbReference>
<dbReference type="InterPro" id="IPR033379">
    <property type="entry name" value="Acid_Pase_AS"/>
</dbReference>
<evidence type="ECO:0000256" key="11">
    <source>
        <dbReference type="ARBA" id="ARBA00043671"/>
    </source>
</evidence>
<evidence type="ECO:0000256" key="3">
    <source>
        <dbReference type="ARBA" id="ARBA00012976"/>
    </source>
</evidence>
<name>A0A9P3H922_9FUNG</name>
<comment type="subcellular location">
    <subcellularLocation>
        <location evidence="1">Membrane</location>
    </subcellularLocation>
</comment>
<dbReference type="PROSITE" id="PS00616">
    <property type="entry name" value="HIS_ACID_PHOSPHAT_1"/>
    <property type="match status" value="1"/>
</dbReference>
<keyword evidence="8" id="KW-0472">Membrane</keyword>
<evidence type="ECO:0000256" key="1">
    <source>
        <dbReference type="ARBA" id="ARBA00004370"/>
    </source>
</evidence>
<comment type="catalytic activity">
    <reaction evidence="11">
        <text>1D-myo-inositol 1,2,4,5,6-pentakisphosphate + H2O = 1D-myo-inositol 1,2,5,6-tetrakisphosphate + phosphate</text>
        <dbReference type="Rhea" id="RHEA:77115"/>
        <dbReference type="ChEBI" id="CHEBI:15377"/>
        <dbReference type="ChEBI" id="CHEBI:43474"/>
        <dbReference type="ChEBI" id="CHEBI:57798"/>
        <dbReference type="ChEBI" id="CHEBI:195535"/>
        <dbReference type="EC" id="3.1.3.62"/>
    </reaction>
    <physiologicalReaction direction="left-to-right" evidence="11">
        <dbReference type="Rhea" id="RHEA:77116"/>
    </physiologicalReaction>
</comment>
<keyword evidence="7" id="KW-0378">Hydrolase</keyword>
<organism evidence="16 17">
    <name type="scientific">Entomortierella parvispora</name>
    <dbReference type="NCBI Taxonomy" id="205924"/>
    <lineage>
        <taxon>Eukaryota</taxon>
        <taxon>Fungi</taxon>
        <taxon>Fungi incertae sedis</taxon>
        <taxon>Mucoromycota</taxon>
        <taxon>Mortierellomycotina</taxon>
        <taxon>Mortierellomycetes</taxon>
        <taxon>Mortierellales</taxon>
        <taxon>Mortierellaceae</taxon>
        <taxon>Entomortierella</taxon>
    </lineage>
</organism>
<sequence length="619" mass="67904">MHRRRKTSTVPKWTVIVLVLALSCWPSSPGFNVLAKESPSAEAVTTLASERTFVAPRKGDTDPQPITDQTAQRVPSQALLQTETVKGSDGSLPLEWIRGYLSTKSPYPHYDRPVGPLNDVPEGYELAQLQLINRHGTRFPSASKSKTYKVLADKLKAVNAPGHEWLQQWSSDKMYPVAMGNLLSAQGGSDLYQIGSRFAIRYKALLDRYPYNAATFEFRSSDKSRCSQSAFAYSLGLLKGRMTQDPGVDVDHSPSEIPPAQPVDIFTMPNGLDQELAVKYACPRWLDNVKDQPDVVREEKLYKETFLPALASRISSLFGTSVTLTDKDVEIIYGLCGFEVSFYGQNQTWCSLLNGKTEEETRLTFQQLEFSSDLDDFYTHGPGVPFNKHLGCVLGTAVQDSIEKALAPESQQGASSGMKTRKDKEKEGAQNVGEDDDGGDPPSDYKFVLKFGHSETIFFFSTFLGLYQDPPLTSSMTPEQIQARQFRASQISPFAANIAFEVYRPKPSIRRLDKMSFTPVSSSTFSSTSASPSAGLVRLLVNEIPKAIPGCGTEEEAEKAGYFCDWATFKQLLEKAGSGCDFEACCTSLNGNSTAPDSSSSSSTSGPAPVCLTVDPIQV</sequence>
<evidence type="ECO:0000256" key="5">
    <source>
        <dbReference type="ARBA" id="ARBA00018097"/>
    </source>
</evidence>
<dbReference type="PANTHER" id="PTHR20963">
    <property type="entry name" value="MULTIPLE INOSITOL POLYPHOSPHATE PHOSPHATASE-RELATED"/>
    <property type="match status" value="1"/>
</dbReference>
<proteinExistence type="inferred from homology"/>
<evidence type="ECO:0000256" key="2">
    <source>
        <dbReference type="ARBA" id="ARBA00008422"/>
    </source>
</evidence>
<dbReference type="Pfam" id="PF00328">
    <property type="entry name" value="His_Phos_2"/>
    <property type="match status" value="1"/>
</dbReference>
<evidence type="ECO:0000256" key="4">
    <source>
        <dbReference type="ARBA" id="ARBA00013040"/>
    </source>
</evidence>
<evidence type="ECO:0000256" key="10">
    <source>
        <dbReference type="ARBA" id="ARBA00043668"/>
    </source>
</evidence>
<evidence type="ECO:0000256" key="7">
    <source>
        <dbReference type="ARBA" id="ARBA00022801"/>
    </source>
</evidence>
<dbReference type="Proteomes" id="UP000827284">
    <property type="component" value="Unassembled WGS sequence"/>
</dbReference>
<feature type="signal peptide" evidence="15">
    <location>
        <begin position="1"/>
        <end position="30"/>
    </location>
</feature>
<dbReference type="EC" id="3.1.3.80" evidence="3"/>
<comment type="caution">
    <text evidence="16">The sequence shown here is derived from an EMBL/GenBank/DDBJ whole genome shotgun (WGS) entry which is preliminary data.</text>
</comment>
<protein>
    <recommendedName>
        <fullName evidence="5">Multiple inositol polyphosphate phosphatase 1</fullName>
        <ecNumber evidence="4">3.1.3.62</ecNumber>
        <ecNumber evidence="3">3.1.3.80</ecNumber>
    </recommendedName>
    <alternativeName>
        <fullName evidence="9">2,3-bisphosphoglycerate 3-phosphatase</fullName>
    </alternativeName>
</protein>
<comment type="similarity">
    <text evidence="2">Belongs to the histidine acid phosphatase family. MINPP1 subfamily.</text>
</comment>
<evidence type="ECO:0000256" key="14">
    <source>
        <dbReference type="SAM" id="MobiDB-lite"/>
    </source>
</evidence>
<dbReference type="GO" id="GO:0052745">
    <property type="term" value="F:inositol phosphate phosphatase activity"/>
    <property type="evidence" value="ECO:0007669"/>
    <property type="project" value="TreeGrafter"/>
</dbReference>
<evidence type="ECO:0000256" key="9">
    <source>
        <dbReference type="ARBA" id="ARBA00031642"/>
    </source>
</evidence>
<dbReference type="AlphaFoldDB" id="A0A9P3H922"/>
<feature type="chain" id="PRO_5040406706" description="Multiple inositol polyphosphate phosphatase 1" evidence="15">
    <location>
        <begin position="31"/>
        <end position="619"/>
    </location>
</feature>
<dbReference type="InterPro" id="IPR000560">
    <property type="entry name" value="His_Pase_clade-2"/>
</dbReference>
<dbReference type="GO" id="GO:0034417">
    <property type="term" value="F:bisphosphoglycerate 3-phosphatase activity"/>
    <property type="evidence" value="ECO:0007669"/>
    <property type="project" value="UniProtKB-EC"/>
</dbReference>
<dbReference type="GO" id="GO:0003993">
    <property type="term" value="F:acid phosphatase activity"/>
    <property type="evidence" value="ECO:0007669"/>
    <property type="project" value="TreeGrafter"/>
</dbReference>
<feature type="region of interest" description="Disordered" evidence="14">
    <location>
        <begin position="406"/>
        <end position="441"/>
    </location>
</feature>
<evidence type="ECO:0000256" key="15">
    <source>
        <dbReference type="SAM" id="SignalP"/>
    </source>
</evidence>
<evidence type="ECO:0000313" key="17">
    <source>
        <dbReference type="Proteomes" id="UP000827284"/>
    </source>
</evidence>
<evidence type="ECO:0000256" key="8">
    <source>
        <dbReference type="ARBA" id="ARBA00023136"/>
    </source>
</evidence>
<dbReference type="PROSITE" id="PS51257">
    <property type="entry name" value="PROKAR_LIPOPROTEIN"/>
    <property type="match status" value="1"/>
</dbReference>
<dbReference type="InterPro" id="IPR029033">
    <property type="entry name" value="His_PPase_superfam"/>
</dbReference>
<dbReference type="OrthoDB" id="6509975at2759"/>
<reference evidence="16" key="2">
    <citation type="journal article" date="2022" name="Microbiol. Resour. Announc.">
        <title>Whole-Genome Sequence of Entomortierella parvispora E1425, a Mucoromycotan Fungus Associated with Burkholderiaceae-Related Endosymbiotic Bacteria.</title>
        <authorList>
            <person name="Herlambang A."/>
            <person name="Guo Y."/>
            <person name="Takashima Y."/>
            <person name="Narisawa K."/>
            <person name="Ohta H."/>
            <person name="Nishizawa T."/>
        </authorList>
    </citation>
    <scope>NUCLEOTIDE SEQUENCE</scope>
    <source>
        <strain evidence="16">E1425</strain>
    </source>
</reference>
<keyword evidence="17" id="KW-1185">Reference proteome</keyword>
<gene>
    <name evidence="16" type="ORF">EMPS_04783</name>
</gene>
<evidence type="ECO:0000256" key="12">
    <source>
        <dbReference type="ARBA" id="ARBA00043691"/>
    </source>
</evidence>
<evidence type="ECO:0000256" key="13">
    <source>
        <dbReference type="ARBA" id="ARBA00043832"/>
    </source>
</evidence>
<evidence type="ECO:0000256" key="6">
    <source>
        <dbReference type="ARBA" id="ARBA00022729"/>
    </source>
</evidence>
<dbReference type="GO" id="GO:0016020">
    <property type="term" value="C:membrane"/>
    <property type="evidence" value="ECO:0007669"/>
    <property type="project" value="UniProtKB-SubCell"/>
</dbReference>
<comment type="catalytic activity">
    <reaction evidence="13">
        <text>(2R)-2,3-bisphosphoglycerate + H2O = (2R)-2-phosphoglycerate + phosphate</text>
        <dbReference type="Rhea" id="RHEA:27381"/>
        <dbReference type="ChEBI" id="CHEBI:15377"/>
        <dbReference type="ChEBI" id="CHEBI:43474"/>
        <dbReference type="ChEBI" id="CHEBI:58248"/>
        <dbReference type="ChEBI" id="CHEBI:58289"/>
        <dbReference type="EC" id="3.1.3.80"/>
    </reaction>
    <physiologicalReaction direction="left-to-right" evidence="13">
        <dbReference type="Rhea" id="RHEA:27382"/>
    </physiologicalReaction>
</comment>
<reference evidence="16" key="1">
    <citation type="submission" date="2021-11" db="EMBL/GenBank/DDBJ databases">
        <authorList>
            <person name="Herlambang A."/>
            <person name="Guo Y."/>
            <person name="Takashima Y."/>
            <person name="Nishizawa T."/>
        </authorList>
    </citation>
    <scope>NUCLEOTIDE SEQUENCE</scope>
    <source>
        <strain evidence="16">E1425</strain>
    </source>
</reference>
<accession>A0A9P3H922</accession>
<dbReference type="SUPFAM" id="SSF53254">
    <property type="entry name" value="Phosphoglycerate mutase-like"/>
    <property type="match status" value="1"/>
</dbReference>
<evidence type="ECO:0000313" key="16">
    <source>
        <dbReference type="EMBL" id="GJJ72426.1"/>
    </source>
</evidence>
<comment type="catalytic activity">
    <reaction evidence="10">
        <text>1D-myo-inositol 1,2,5,6-tetrakisphosphate + H2O = 1D-myo-inositol 1,2,6-trisphosphate + phosphate</text>
        <dbReference type="Rhea" id="RHEA:77119"/>
        <dbReference type="ChEBI" id="CHEBI:15377"/>
        <dbReference type="ChEBI" id="CHEBI:43474"/>
        <dbReference type="ChEBI" id="CHEBI:195535"/>
        <dbReference type="ChEBI" id="CHEBI:195537"/>
        <dbReference type="EC" id="3.1.3.62"/>
    </reaction>
    <physiologicalReaction direction="left-to-right" evidence="10">
        <dbReference type="Rhea" id="RHEA:77120"/>
    </physiologicalReaction>
</comment>
<dbReference type="CDD" id="cd07061">
    <property type="entry name" value="HP_HAP_like"/>
    <property type="match status" value="1"/>
</dbReference>
<comment type="catalytic activity">
    <reaction evidence="12">
        <text>1D-myo-inositol hexakisphosphate + H2O = 1D-myo-inositol 1,2,4,5,6-pentakisphosphate + phosphate</text>
        <dbReference type="Rhea" id="RHEA:16989"/>
        <dbReference type="ChEBI" id="CHEBI:15377"/>
        <dbReference type="ChEBI" id="CHEBI:43474"/>
        <dbReference type="ChEBI" id="CHEBI:57798"/>
        <dbReference type="ChEBI" id="CHEBI:58130"/>
        <dbReference type="EC" id="3.1.3.62"/>
    </reaction>
    <physiologicalReaction direction="left-to-right" evidence="12">
        <dbReference type="Rhea" id="RHEA:16990"/>
    </physiologicalReaction>
</comment>
<dbReference type="EMBL" id="BQFW01000006">
    <property type="protein sequence ID" value="GJJ72426.1"/>
    <property type="molecule type" value="Genomic_DNA"/>
</dbReference>
<dbReference type="EC" id="3.1.3.62" evidence="4"/>
<dbReference type="Gene3D" id="3.40.50.1240">
    <property type="entry name" value="Phosphoglycerate mutase-like"/>
    <property type="match status" value="1"/>
</dbReference>
<feature type="compositionally biased region" description="Polar residues" evidence="14">
    <location>
        <begin position="409"/>
        <end position="418"/>
    </location>
</feature>
<keyword evidence="6 15" id="KW-0732">Signal</keyword>